<evidence type="ECO:0000256" key="2">
    <source>
        <dbReference type="ARBA" id="ARBA00022643"/>
    </source>
</evidence>
<dbReference type="Pfam" id="PF02525">
    <property type="entry name" value="Flavodoxin_2"/>
    <property type="match status" value="1"/>
</dbReference>
<comment type="caution">
    <text evidence="6">Lacks conserved residue(s) required for the propagation of feature annotation.</text>
</comment>
<organism evidence="8 9">
    <name type="scientific">Flavobacterium noncentrifugens</name>
    <dbReference type="NCBI Taxonomy" id="1128970"/>
    <lineage>
        <taxon>Bacteria</taxon>
        <taxon>Pseudomonadati</taxon>
        <taxon>Bacteroidota</taxon>
        <taxon>Flavobacteriia</taxon>
        <taxon>Flavobacteriales</taxon>
        <taxon>Flavobacteriaceae</taxon>
        <taxon>Flavobacterium</taxon>
    </lineage>
</organism>
<comment type="subunit">
    <text evidence="6">Homodimer.</text>
</comment>
<feature type="domain" description="Flavodoxin-like fold" evidence="7">
    <location>
        <begin position="2"/>
        <end position="194"/>
    </location>
</feature>
<dbReference type="GO" id="GO:0010181">
    <property type="term" value="F:FMN binding"/>
    <property type="evidence" value="ECO:0007669"/>
    <property type="project" value="UniProtKB-UniRule"/>
</dbReference>
<dbReference type="HAMAP" id="MF_01216">
    <property type="entry name" value="Azoreductase_type1"/>
    <property type="match status" value="1"/>
</dbReference>
<evidence type="ECO:0000256" key="5">
    <source>
        <dbReference type="ARBA" id="ARBA00048542"/>
    </source>
</evidence>
<dbReference type="InterPro" id="IPR023048">
    <property type="entry name" value="NADH:quinone_OxRdtase_FMN_depd"/>
</dbReference>
<evidence type="ECO:0000256" key="1">
    <source>
        <dbReference type="ARBA" id="ARBA00022630"/>
    </source>
</evidence>
<dbReference type="AlphaFoldDB" id="A0A1G8YZ18"/>
<dbReference type="GO" id="GO:0016652">
    <property type="term" value="F:oxidoreductase activity, acting on NAD(P)H as acceptor"/>
    <property type="evidence" value="ECO:0007669"/>
    <property type="project" value="UniProtKB-UniRule"/>
</dbReference>
<reference evidence="8 9" key="1">
    <citation type="submission" date="2016-10" db="EMBL/GenBank/DDBJ databases">
        <authorList>
            <person name="de Groot N.N."/>
        </authorList>
    </citation>
    <scope>NUCLEOTIDE SEQUENCE [LARGE SCALE GENOMIC DNA]</scope>
    <source>
        <strain evidence="8 9">CGMCC 1.10076</strain>
    </source>
</reference>
<dbReference type="OrthoDB" id="9805013at2"/>
<comment type="function">
    <text evidence="6">Also exhibits azoreductase activity. Catalyzes the reductive cleavage of the azo bond in aromatic azo compounds to the corresponding amines.</text>
</comment>
<comment type="catalytic activity">
    <reaction evidence="5">
        <text>N,N-dimethyl-1,4-phenylenediamine + anthranilate + 2 NAD(+) = 2-(4-dimethylaminophenyl)diazenylbenzoate + 2 NADH + 2 H(+)</text>
        <dbReference type="Rhea" id="RHEA:55872"/>
        <dbReference type="ChEBI" id="CHEBI:15378"/>
        <dbReference type="ChEBI" id="CHEBI:15783"/>
        <dbReference type="ChEBI" id="CHEBI:16567"/>
        <dbReference type="ChEBI" id="CHEBI:57540"/>
        <dbReference type="ChEBI" id="CHEBI:57945"/>
        <dbReference type="ChEBI" id="CHEBI:71579"/>
        <dbReference type="EC" id="1.7.1.17"/>
    </reaction>
    <physiologicalReaction direction="right-to-left" evidence="5">
        <dbReference type="Rhea" id="RHEA:55874"/>
    </physiologicalReaction>
</comment>
<accession>A0A1G8YZ18</accession>
<evidence type="ECO:0000313" key="8">
    <source>
        <dbReference type="EMBL" id="SDK07315.1"/>
    </source>
</evidence>
<dbReference type="PANTHER" id="PTHR43741:SF4">
    <property type="entry name" value="FMN-DEPENDENT NADH:QUINONE OXIDOREDUCTASE"/>
    <property type="match status" value="1"/>
</dbReference>
<dbReference type="InterPro" id="IPR003680">
    <property type="entry name" value="Flavodoxin_fold"/>
</dbReference>
<name>A0A1G8YZ18_9FLAO</name>
<comment type="catalytic activity">
    <reaction evidence="6">
        <text>2 a quinone + NADH + H(+) = 2 a 1,4-benzosemiquinone + NAD(+)</text>
        <dbReference type="Rhea" id="RHEA:65952"/>
        <dbReference type="ChEBI" id="CHEBI:15378"/>
        <dbReference type="ChEBI" id="CHEBI:57540"/>
        <dbReference type="ChEBI" id="CHEBI:57945"/>
        <dbReference type="ChEBI" id="CHEBI:132124"/>
        <dbReference type="ChEBI" id="CHEBI:134225"/>
    </reaction>
</comment>
<evidence type="ECO:0000259" key="7">
    <source>
        <dbReference type="Pfam" id="PF02525"/>
    </source>
</evidence>
<evidence type="ECO:0000256" key="4">
    <source>
        <dbReference type="ARBA" id="ARBA00023027"/>
    </source>
</evidence>
<comment type="similarity">
    <text evidence="6">Belongs to the azoreductase type 1 family.</text>
</comment>
<feature type="binding site" evidence="6">
    <location>
        <position position="10"/>
    </location>
    <ligand>
        <name>FMN</name>
        <dbReference type="ChEBI" id="CHEBI:58210"/>
    </ligand>
</feature>
<sequence length="199" mass="21285">MKNILHIISSPRGDASFSIKLGNAIIEKIETANPGSIVRTTNLNDSILPHLSASHLASFFTPEDQQTSDNKETARASEEAIADLKWADVIVVGVPVYNFGIPSALKAWVDHIARAGKTFNYSASGAEGLLKNKKVYVALASGAVFSEGPMQAYDFASPYLKSVLGFLGITDVETYRVEGTAIPDLAENALEKGIDSITV</sequence>
<keyword evidence="9" id="KW-1185">Reference proteome</keyword>
<evidence type="ECO:0000313" key="9">
    <source>
        <dbReference type="Proteomes" id="UP000199580"/>
    </source>
</evidence>
<dbReference type="EC" id="1.6.5.-" evidence="6"/>
<evidence type="ECO:0000256" key="3">
    <source>
        <dbReference type="ARBA" id="ARBA00023002"/>
    </source>
</evidence>
<dbReference type="Gene3D" id="3.40.50.360">
    <property type="match status" value="1"/>
</dbReference>
<dbReference type="InterPro" id="IPR029039">
    <property type="entry name" value="Flavoprotein-like_sf"/>
</dbReference>
<evidence type="ECO:0000256" key="6">
    <source>
        <dbReference type="HAMAP-Rule" id="MF_01216"/>
    </source>
</evidence>
<feature type="binding site" evidence="6">
    <location>
        <begin position="16"/>
        <end position="18"/>
    </location>
    <ligand>
        <name>FMN</name>
        <dbReference type="ChEBI" id="CHEBI:58210"/>
    </ligand>
</feature>
<dbReference type="Proteomes" id="UP000199580">
    <property type="component" value="Unassembled WGS sequence"/>
</dbReference>
<dbReference type="EC" id="1.7.1.17" evidence="6"/>
<dbReference type="EMBL" id="FNEZ01000003">
    <property type="protein sequence ID" value="SDK07315.1"/>
    <property type="molecule type" value="Genomic_DNA"/>
</dbReference>
<dbReference type="RefSeq" id="WP_091395948.1">
    <property type="nucleotide sequence ID" value="NZ_BKAI01000006.1"/>
</dbReference>
<keyword evidence="3 6" id="KW-0560">Oxidoreductase</keyword>
<dbReference type="PANTHER" id="PTHR43741">
    <property type="entry name" value="FMN-DEPENDENT NADH-AZOREDUCTASE 1"/>
    <property type="match status" value="1"/>
</dbReference>
<comment type="cofactor">
    <cofactor evidence="6">
        <name>FMN</name>
        <dbReference type="ChEBI" id="CHEBI:58210"/>
    </cofactor>
    <text evidence="6">Binds 1 FMN per subunit.</text>
</comment>
<gene>
    <name evidence="6" type="primary">azoR</name>
    <name evidence="8" type="ORF">SAMN04487935_2509</name>
</gene>
<keyword evidence="1 6" id="KW-0285">Flavoprotein</keyword>
<keyword evidence="2 6" id="KW-0288">FMN</keyword>
<comment type="function">
    <text evidence="6">Quinone reductase that provides resistance to thiol-specific stress caused by electrophilic quinones.</text>
</comment>
<keyword evidence="4 6" id="KW-0520">NAD</keyword>
<dbReference type="STRING" id="1128970.SAMN04487935_2509"/>
<dbReference type="SUPFAM" id="SSF52218">
    <property type="entry name" value="Flavoproteins"/>
    <property type="match status" value="1"/>
</dbReference>
<dbReference type="GO" id="GO:0009055">
    <property type="term" value="F:electron transfer activity"/>
    <property type="evidence" value="ECO:0007669"/>
    <property type="project" value="UniProtKB-UniRule"/>
</dbReference>
<protein>
    <recommendedName>
        <fullName evidence="6">FMN dependent NADH:quinone oxidoreductase</fullName>
        <ecNumber evidence="6">1.6.5.-</ecNumber>
    </recommendedName>
    <alternativeName>
        <fullName evidence="6">Azo-dye reductase</fullName>
    </alternativeName>
    <alternativeName>
        <fullName evidence="6">FMN-dependent NADH-azo compound oxidoreductase</fullName>
    </alternativeName>
    <alternativeName>
        <fullName evidence="6">FMN-dependent NADH-azoreductase</fullName>
        <ecNumber evidence="6">1.7.1.17</ecNumber>
    </alternativeName>
</protein>
<dbReference type="GO" id="GO:0016655">
    <property type="term" value="F:oxidoreductase activity, acting on NAD(P)H, quinone or similar compound as acceptor"/>
    <property type="evidence" value="ECO:0007669"/>
    <property type="project" value="InterPro"/>
</dbReference>
<proteinExistence type="inferred from homology"/>
<dbReference type="InterPro" id="IPR050104">
    <property type="entry name" value="FMN-dep_NADH:Q_OxRdtase_AzoR1"/>
</dbReference>